<name>A0A2S3ZCL9_9MICO</name>
<organism evidence="1 2">
    <name type="scientific">Cryobacterium zongtaii</name>
    <dbReference type="NCBI Taxonomy" id="1259217"/>
    <lineage>
        <taxon>Bacteria</taxon>
        <taxon>Bacillati</taxon>
        <taxon>Actinomycetota</taxon>
        <taxon>Actinomycetes</taxon>
        <taxon>Micrococcales</taxon>
        <taxon>Microbacteriaceae</taxon>
        <taxon>Cryobacterium</taxon>
    </lineage>
</organism>
<gene>
    <name evidence="1" type="ORF">C3B61_13420</name>
</gene>
<dbReference type="Proteomes" id="UP000237340">
    <property type="component" value="Unassembled WGS sequence"/>
</dbReference>
<dbReference type="SUPFAM" id="SSF53448">
    <property type="entry name" value="Nucleotide-diphospho-sugar transferases"/>
    <property type="match status" value="1"/>
</dbReference>
<dbReference type="Gene3D" id="3.90.550.10">
    <property type="entry name" value="Spore Coat Polysaccharide Biosynthesis Protein SpsA, Chain A"/>
    <property type="match status" value="1"/>
</dbReference>
<keyword evidence="1" id="KW-0808">Transferase</keyword>
<dbReference type="Pfam" id="PF09837">
    <property type="entry name" value="DUF2064"/>
    <property type="match status" value="1"/>
</dbReference>
<dbReference type="InterPro" id="IPR018641">
    <property type="entry name" value="Trfase_1_rSAM/seldom-assoc"/>
</dbReference>
<dbReference type="AlphaFoldDB" id="A0A2S3ZCL9"/>
<evidence type="ECO:0000313" key="2">
    <source>
        <dbReference type="Proteomes" id="UP000237340"/>
    </source>
</evidence>
<evidence type="ECO:0000313" key="1">
    <source>
        <dbReference type="EMBL" id="POH64079.1"/>
    </source>
</evidence>
<dbReference type="PANTHER" id="PTHR36529">
    <property type="entry name" value="SLL1095 PROTEIN"/>
    <property type="match status" value="1"/>
</dbReference>
<keyword evidence="2" id="KW-1185">Reference proteome</keyword>
<dbReference type="InterPro" id="IPR029044">
    <property type="entry name" value="Nucleotide-diphossugar_trans"/>
</dbReference>
<protein>
    <submittedName>
        <fullName evidence="1">Glycosyltransferase</fullName>
    </submittedName>
</protein>
<dbReference type="EMBL" id="PPXD01000021">
    <property type="protein sequence ID" value="POH64079.1"/>
    <property type="molecule type" value="Genomic_DNA"/>
</dbReference>
<dbReference type="GO" id="GO:0016740">
    <property type="term" value="F:transferase activity"/>
    <property type="evidence" value="ECO:0007669"/>
    <property type="project" value="UniProtKB-KW"/>
</dbReference>
<comment type="caution">
    <text evidence="1">The sequence shown here is derived from an EMBL/GenBank/DDBJ whole genome shotgun (WGS) entry which is preliminary data.</text>
</comment>
<reference evidence="1 2" key="1">
    <citation type="submission" date="2018-01" db="EMBL/GenBank/DDBJ databases">
        <title>Cryobacterium sp. nov., from glaciers in China.</title>
        <authorList>
            <person name="Liu Q."/>
            <person name="Xin Y.-H."/>
        </authorList>
    </citation>
    <scope>NUCLEOTIDE SEQUENCE [LARGE SCALE GENOMIC DNA]</scope>
    <source>
        <strain evidence="1 2">TMN-42</strain>
    </source>
</reference>
<accession>A0A2S3ZCL9</accession>
<dbReference type="PANTHER" id="PTHR36529:SF1">
    <property type="entry name" value="GLYCOSYLTRANSFERASE"/>
    <property type="match status" value="1"/>
</dbReference>
<sequence length="213" mass="22236">MTTLIVIAKECLPGKVKTRLHPPLSLEQAAELAAASLNDTLAAVAALPATRRVLAFDGAVAPAAAAGYDILPQVAGGLDERLGAIFDGCTGPAVLIGMDTPQVTADVLAPLFEDWPDDVDAWFGPAADGGFWALGLRHPDGDLIRGVPMSQSDTGMHQLARLRDAGLRVRLLPTLTDVDHIEDAHVVAALAPHSRFALALAGFGALQLSEVTR</sequence>
<dbReference type="RefSeq" id="WP_103461161.1">
    <property type="nucleotide sequence ID" value="NZ_PPXD01000021.1"/>
</dbReference>
<proteinExistence type="predicted"/>